<keyword evidence="3" id="KW-1185">Reference proteome</keyword>
<proteinExistence type="predicted"/>
<dbReference type="Pfam" id="PF03806">
    <property type="entry name" value="ABG_transport"/>
    <property type="match status" value="1"/>
</dbReference>
<dbReference type="InterPro" id="IPR004697">
    <property type="entry name" value="AbgT"/>
</dbReference>
<sequence length="515" mass="55064">MEQKNKNGAMSAFLNGMETVGNKFPDPVFIFMALAVVIILLSALFASMGLSAINPTDQSTIVAQNLLSREYIGRMFSDAVKNFTGFPALGVVLIVMLGIGLAEKSGYFEIVMKYVVLRTPEQIIIPVLIAVAIIGNAFGDAAPVVLPPLAAIVFLSLGHHPIAGMVMVYAATLGAFAANLMLGMSDVLVFAFTEPAAQMIDPNIKLNVAMNYYFIAASTPLLLITVYFVTKKITIPHFGEFALASEHNEHAKEPTKQEVKAMKYANIALLLTLAAILLMIIPENGILRNIETGSILENSPFMNGIGAVISVLFFIPGLVYGYVSGSIKNSSDLSKMMGDSMASMGGFIVIVFFASQMMAYFAWSNLGSIMAIKGSQLLSNASGIGLIAGFVVFTAFINLFMGSASAKWALLGPIFVPMFMLLGYHPGFTQMVYRIGDSITNPITPMVPYLPLLLAMAQKYDKKAGLGTLIAGTLPYSIAIGLVWTIAVIVWYLLGLPVGPNAPISLSSCLILMGA</sequence>
<feature type="transmembrane region" description="Helical" evidence="1">
    <location>
        <begin position="344"/>
        <end position="363"/>
    </location>
</feature>
<dbReference type="PANTHER" id="PTHR30282">
    <property type="entry name" value="P-AMINOBENZOYL GLUTAMATE TRANSPORTER"/>
    <property type="match status" value="1"/>
</dbReference>
<dbReference type="Proteomes" id="UP000019591">
    <property type="component" value="Plasmid EAL2_808p"/>
</dbReference>
<dbReference type="PANTHER" id="PTHR30282:SF0">
    <property type="entry name" value="P-AMINOBENZOYL-GLUTAMATE TRANSPORT PROTEIN"/>
    <property type="match status" value="1"/>
</dbReference>
<dbReference type="eggNOG" id="COG2978">
    <property type="taxonomic scope" value="Bacteria"/>
</dbReference>
<keyword evidence="1" id="KW-1133">Transmembrane helix</keyword>
<feature type="transmembrane region" description="Helical" evidence="1">
    <location>
        <begin position="212"/>
        <end position="230"/>
    </location>
</feature>
<accession>W8TPB4</accession>
<reference evidence="2 3" key="1">
    <citation type="journal article" date="2014" name="Genome Announc.">
        <title>Complete Genome Sequence of Amino Acid-Utilizing Eubacterium acidaminophilum al-2 (DSM 3953).</title>
        <authorList>
            <person name="Poehlein A."/>
            <person name="Andreesen J.R."/>
            <person name="Daniel R."/>
        </authorList>
    </citation>
    <scope>NUCLEOTIDE SEQUENCE [LARGE SCALE GENOMIC DNA]</scope>
    <source>
        <strain evidence="2 3">DSM 3953</strain>
        <plasmid evidence="3">Plasmid EAL2_808p</plasmid>
    </source>
</reference>
<keyword evidence="2" id="KW-0614">Plasmid</keyword>
<keyword evidence="1" id="KW-0812">Transmembrane</keyword>
<dbReference type="KEGG" id="eac:EAL2_808p04790"/>
<feature type="transmembrane region" description="Helical" evidence="1">
    <location>
        <begin position="122"/>
        <end position="155"/>
    </location>
</feature>
<organism evidence="2 3">
    <name type="scientific">Peptoclostridium acidaminophilum DSM 3953</name>
    <dbReference type="NCBI Taxonomy" id="1286171"/>
    <lineage>
        <taxon>Bacteria</taxon>
        <taxon>Bacillati</taxon>
        <taxon>Bacillota</taxon>
        <taxon>Clostridia</taxon>
        <taxon>Peptostreptococcales</taxon>
        <taxon>Peptoclostridiaceae</taxon>
        <taxon>Peptoclostridium</taxon>
    </lineage>
</organism>
<dbReference type="RefSeq" id="WP_041693223.1">
    <property type="nucleotide sequence ID" value="NZ_CP007453.1"/>
</dbReference>
<geneLocation type="plasmid" evidence="2 3">
    <name>EAL2_808p</name>
</geneLocation>
<dbReference type="OrthoDB" id="3314392at2"/>
<evidence type="ECO:0000256" key="1">
    <source>
        <dbReference type="SAM" id="Phobius"/>
    </source>
</evidence>
<feature type="transmembrane region" description="Helical" evidence="1">
    <location>
        <begin position="383"/>
        <end position="401"/>
    </location>
</feature>
<dbReference type="EMBL" id="CP007453">
    <property type="protein sequence ID" value="AHM57982.1"/>
    <property type="molecule type" value="Genomic_DNA"/>
</dbReference>
<feature type="transmembrane region" description="Helical" evidence="1">
    <location>
        <begin position="301"/>
        <end position="323"/>
    </location>
</feature>
<dbReference type="HOGENOM" id="CLU_040132_0_0_9"/>
<feature type="transmembrane region" description="Helical" evidence="1">
    <location>
        <begin position="469"/>
        <end position="494"/>
    </location>
</feature>
<dbReference type="AlphaFoldDB" id="W8TPB4"/>
<feature type="transmembrane region" description="Helical" evidence="1">
    <location>
        <begin position="408"/>
        <end position="427"/>
    </location>
</feature>
<feature type="transmembrane region" description="Helical" evidence="1">
    <location>
        <begin position="264"/>
        <end position="281"/>
    </location>
</feature>
<feature type="transmembrane region" description="Helical" evidence="1">
    <location>
        <begin position="167"/>
        <end position="192"/>
    </location>
</feature>
<evidence type="ECO:0000313" key="3">
    <source>
        <dbReference type="Proteomes" id="UP000019591"/>
    </source>
</evidence>
<feature type="transmembrane region" description="Helical" evidence="1">
    <location>
        <begin position="83"/>
        <end position="102"/>
    </location>
</feature>
<keyword evidence="1" id="KW-0472">Membrane</keyword>
<evidence type="ECO:0000313" key="2">
    <source>
        <dbReference type="EMBL" id="AHM57982.1"/>
    </source>
</evidence>
<dbReference type="GO" id="GO:1902604">
    <property type="term" value="P:p-aminobenzoyl-glutamate transmembrane transport"/>
    <property type="evidence" value="ECO:0007669"/>
    <property type="project" value="InterPro"/>
</dbReference>
<dbReference type="GO" id="GO:0015558">
    <property type="term" value="F:secondary active p-aminobenzoyl-glutamate transmembrane transporter activity"/>
    <property type="evidence" value="ECO:0007669"/>
    <property type="project" value="InterPro"/>
</dbReference>
<gene>
    <name evidence="2" type="primary">abgT</name>
    <name evidence="2" type="ORF">EAL2_808p04790</name>
</gene>
<protein>
    <submittedName>
        <fullName evidence="2">Aminobenzoyl-glutamate transport protein AbgT</fullName>
    </submittedName>
</protein>
<dbReference type="PATRIC" id="fig|1286171.3.peg.2659"/>
<feature type="transmembrane region" description="Helical" evidence="1">
    <location>
        <begin position="28"/>
        <end position="50"/>
    </location>
</feature>
<name>W8TPB4_PEPAC</name>